<reference evidence="6" key="1">
    <citation type="submission" date="2017-05" db="UniProtKB">
        <authorList>
            <consortium name="EnsemblMetazoa"/>
        </authorList>
    </citation>
    <scope>IDENTIFICATION</scope>
</reference>
<keyword evidence="3" id="KW-0863">Zinc-finger</keyword>
<keyword evidence="2" id="KW-0479">Metal-binding</keyword>
<evidence type="ECO:0000256" key="3">
    <source>
        <dbReference type="ARBA" id="ARBA00022771"/>
    </source>
</evidence>
<evidence type="ECO:0008006" key="7">
    <source>
        <dbReference type="Google" id="ProtNLM"/>
    </source>
</evidence>
<proteinExistence type="predicted"/>
<dbReference type="InterPro" id="IPR012337">
    <property type="entry name" value="RNaseH-like_sf"/>
</dbReference>
<dbReference type="AlphaFoldDB" id="A0A1X7SRP3"/>
<dbReference type="InterPro" id="IPR052035">
    <property type="entry name" value="ZnF_BED_domain_contain"/>
</dbReference>
<evidence type="ECO:0000313" key="6">
    <source>
        <dbReference type="EnsemblMetazoa" id="Aqu2.1.04699_001"/>
    </source>
</evidence>
<evidence type="ECO:0000256" key="1">
    <source>
        <dbReference type="ARBA" id="ARBA00004123"/>
    </source>
</evidence>
<evidence type="ECO:0000256" key="2">
    <source>
        <dbReference type="ARBA" id="ARBA00022723"/>
    </source>
</evidence>
<dbReference type="SUPFAM" id="SSF53098">
    <property type="entry name" value="Ribonuclease H-like"/>
    <property type="match status" value="1"/>
</dbReference>
<dbReference type="PANTHER" id="PTHR46481">
    <property type="entry name" value="ZINC FINGER BED DOMAIN-CONTAINING PROTEIN 4"/>
    <property type="match status" value="1"/>
</dbReference>
<evidence type="ECO:0000256" key="5">
    <source>
        <dbReference type="ARBA" id="ARBA00023242"/>
    </source>
</evidence>
<dbReference type="GO" id="GO:0005634">
    <property type="term" value="C:nucleus"/>
    <property type="evidence" value="ECO:0007669"/>
    <property type="project" value="UniProtKB-SubCell"/>
</dbReference>
<keyword evidence="4" id="KW-0862">Zinc</keyword>
<sequence>MVEKPWFRDFMKDVEPRFKNTSRRSVDTKVSALATQRRSHLLKKLAAIAKHGLQPSVTLDFWMGRDSRSFMGCSIHYVCDKQLKHTILCFKEVPPTHTSDSITLHFEGLHDCYEIRCFQIITDNAANMKCVFLISHEIATQEIDDDDDDDDDDDIEIDNEDLEEWTPHELKYDGWLGCTAHQLQLVVHDGYTELTSYRR</sequence>
<dbReference type="GO" id="GO:0008270">
    <property type="term" value="F:zinc ion binding"/>
    <property type="evidence" value="ECO:0007669"/>
    <property type="project" value="UniProtKB-KW"/>
</dbReference>
<name>A0A1X7SRP3_AMPQE</name>
<accession>A0A1X7SRP3</accession>
<evidence type="ECO:0000256" key="4">
    <source>
        <dbReference type="ARBA" id="ARBA00022833"/>
    </source>
</evidence>
<keyword evidence="5" id="KW-0539">Nucleus</keyword>
<dbReference type="PANTHER" id="PTHR46481:SF10">
    <property type="entry name" value="ZINC FINGER BED DOMAIN-CONTAINING PROTEIN 39"/>
    <property type="match status" value="1"/>
</dbReference>
<comment type="subcellular location">
    <subcellularLocation>
        <location evidence="1">Nucleus</location>
    </subcellularLocation>
</comment>
<organism evidence="6">
    <name type="scientific">Amphimedon queenslandica</name>
    <name type="common">Sponge</name>
    <dbReference type="NCBI Taxonomy" id="400682"/>
    <lineage>
        <taxon>Eukaryota</taxon>
        <taxon>Metazoa</taxon>
        <taxon>Porifera</taxon>
        <taxon>Demospongiae</taxon>
        <taxon>Heteroscleromorpha</taxon>
        <taxon>Haplosclerida</taxon>
        <taxon>Niphatidae</taxon>
        <taxon>Amphimedon</taxon>
    </lineage>
</organism>
<dbReference type="OrthoDB" id="4951847at2759"/>
<dbReference type="EnsemblMetazoa" id="Aqu2.1.04699_001">
    <property type="protein sequence ID" value="Aqu2.1.04699_001"/>
    <property type="gene ID" value="Aqu2.1.04699"/>
</dbReference>
<protein>
    <recommendedName>
        <fullName evidence="7">DUF659 domain-containing protein</fullName>
    </recommendedName>
</protein>
<dbReference type="InParanoid" id="A0A1X7SRP3"/>